<dbReference type="SUPFAM" id="SSF103473">
    <property type="entry name" value="MFS general substrate transporter"/>
    <property type="match status" value="1"/>
</dbReference>
<feature type="transmembrane region" description="Helical" evidence="8">
    <location>
        <begin position="115"/>
        <end position="131"/>
    </location>
</feature>
<evidence type="ECO:0000313" key="11">
    <source>
        <dbReference type="Proteomes" id="UP001152759"/>
    </source>
</evidence>
<dbReference type="GO" id="GO:0005886">
    <property type="term" value="C:plasma membrane"/>
    <property type="evidence" value="ECO:0007669"/>
    <property type="project" value="UniProtKB-SubCell"/>
</dbReference>
<keyword evidence="2" id="KW-0813">Transport</keyword>
<dbReference type="EMBL" id="OU963862">
    <property type="protein sequence ID" value="CAH0381582.1"/>
    <property type="molecule type" value="Genomic_DNA"/>
</dbReference>
<keyword evidence="4" id="KW-0762">Sugar transport</keyword>
<dbReference type="PANTHER" id="PTHR48021">
    <property type="match status" value="1"/>
</dbReference>
<feature type="transmembrane region" description="Helical" evidence="8">
    <location>
        <begin position="137"/>
        <end position="159"/>
    </location>
</feature>
<feature type="transmembrane region" description="Helical" evidence="8">
    <location>
        <begin position="199"/>
        <end position="224"/>
    </location>
</feature>
<feature type="transmembrane region" description="Helical" evidence="8">
    <location>
        <begin position="336"/>
        <end position="354"/>
    </location>
</feature>
<evidence type="ECO:0000256" key="2">
    <source>
        <dbReference type="ARBA" id="ARBA00022448"/>
    </source>
</evidence>
<feature type="transmembrane region" description="Helical" evidence="8">
    <location>
        <begin position="398"/>
        <end position="420"/>
    </location>
</feature>
<evidence type="ECO:0000256" key="8">
    <source>
        <dbReference type="SAM" id="Phobius"/>
    </source>
</evidence>
<evidence type="ECO:0000256" key="1">
    <source>
        <dbReference type="ARBA" id="ARBA00004651"/>
    </source>
</evidence>
<dbReference type="KEGG" id="btab:109038864"/>
<gene>
    <name evidence="10" type="ORF">BEMITA_LOCUS1217</name>
</gene>
<dbReference type="Pfam" id="PF00083">
    <property type="entry name" value="Sugar_tr"/>
    <property type="match status" value="1"/>
</dbReference>
<dbReference type="GO" id="GO:0022857">
    <property type="term" value="F:transmembrane transporter activity"/>
    <property type="evidence" value="ECO:0007669"/>
    <property type="project" value="InterPro"/>
</dbReference>
<evidence type="ECO:0000256" key="6">
    <source>
        <dbReference type="ARBA" id="ARBA00022989"/>
    </source>
</evidence>
<dbReference type="OrthoDB" id="6133115at2759"/>
<protein>
    <recommendedName>
        <fullName evidence="9">Major facilitator superfamily (MFS) profile domain-containing protein</fullName>
    </recommendedName>
</protein>
<organism evidence="10 11">
    <name type="scientific">Bemisia tabaci</name>
    <name type="common">Sweetpotato whitefly</name>
    <name type="synonym">Aleurodes tabaci</name>
    <dbReference type="NCBI Taxonomy" id="7038"/>
    <lineage>
        <taxon>Eukaryota</taxon>
        <taxon>Metazoa</taxon>
        <taxon>Ecdysozoa</taxon>
        <taxon>Arthropoda</taxon>
        <taxon>Hexapoda</taxon>
        <taxon>Insecta</taxon>
        <taxon>Pterygota</taxon>
        <taxon>Neoptera</taxon>
        <taxon>Paraneoptera</taxon>
        <taxon>Hemiptera</taxon>
        <taxon>Sternorrhyncha</taxon>
        <taxon>Aleyrodoidea</taxon>
        <taxon>Aleyrodidae</taxon>
        <taxon>Aleyrodinae</taxon>
        <taxon>Bemisia</taxon>
    </lineage>
</organism>
<reference evidence="10" key="1">
    <citation type="submission" date="2021-12" db="EMBL/GenBank/DDBJ databases">
        <authorList>
            <person name="King R."/>
        </authorList>
    </citation>
    <scope>NUCLEOTIDE SEQUENCE</scope>
</reference>
<dbReference type="Proteomes" id="UP001152759">
    <property type="component" value="Chromosome 1"/>
</dbReference>
<keyword evidence="5 8" id="KW-0812">Transmembrane</keyword>
<feature type="domain" description="Major facilitator superfamily (MFS) profile" evidence="9">
    <location>
        <begin position="39"/>
        <end position="491"/>
    </location>
</feature>
<feature type="transmembrane region" description="Helical" evidence="8">
    <location>
        <begin position="303"/>
        <end position="324"/>
    </location>
</feature>
<dbReference type="InterPro" id="IPR005829">
    <property type="entry name" value="Sugar_transporter_CS"/>
</dbReference>
<keyword evidence="7 8" id="KW-0472">Membrane</keyword>
<proteinExistence type="predicted"/>
<dbReference type="InterPro" id="IPR036259">
    <property type="entry name" value="MFS_trans_sf"/>
</dbReference>
<feature type="transmembrane region" description="Helical" evidence="8">
    <location>
        <begin position="83"/>
        <end position="103"/>
    </location>
</feature>
<dbReference type="InterPro" id="IPR020846">
    <property type="entry name" value="MFS_dom"/>
</dbReference>
<sequence length="516" mass="57737">MRDPPGPSVSLIDDAVDVDEDVPVPTNTRYEYSNRSTFAQVLATIVQSWLLIDNGLMKAVPTLILGSLHDNPNEPLDMNDDQASWFGAIPYICTPITSFASGIFQEKFGRKGSMILVNIPIFVAWILLYVAESIAAFYTVAVIMGLSIGLSEAPLSCYIGETSEPHLRGTLATIMSTAMIIGYFIMYTLGYFFDWRTAALISSAFPIVTFVLMTPIPESSTWLIGRSRFKDAKKSLRWLRGWVTAEAVEEEYQSLLSNNRDPIRKKPSESTLQERGPEQEDYGFFRTQYQTLMNDNIMLPLRLVLITSFIGYVAVLRGMTPYLIGELNALSTPIDAKLVLIITQILFLLGAAADMMFLQGLGKRKIALFSHAIAAVCLLGIGFYAFHLQASAVYYPHLAWLPVIFLMVINFLGGFSLQVLPWQLMCEVFPRVGRGLATGISAAWTHLVISLLIKSYLYIKAWIGLGGVMYLYGTITAFGVVYFYLHLPETEGKSLKQIETYFTSNHDRKEKFEVEK</sequence>
<dbReference type="PROSITE" id="PS50850">
    <property type="entry name" value="MFS"/>
    <property type="match status" value="1"/>
</dbReference>
<evidence type="ECO:0000259" key="9">
    <source>
        <dbReference type="PROSITE" id="PS50850"/>
    </source>
</evidence>
<accession>A0A9P0EXZ6</accession>
<evidence type="ECO:0000256" key="3">
    <source>
        <dbReference type="ARBA" id="ARBA00022475"/>
    </source>
</evidence>
<dbReference type="AlphaFoldDB" id="A0A9P0EXZ6"/>
<evidence type="ECO:0000256" key="5">
    <source>
        <dbReference type="ARBA" id="ARBA00022692"/>
    </source>
</evidence>
<comment type="subcellular location">
    <subcellularLocation>
        <location evidence="1">Cell membrane</location>
        <topology evidence="1">Multi-pass membrane protein</topology>
    </subcellularLocation>
</comment>
<feature type="transmembrane region" description="Helical" evidence="8">
    <location>
        <begin position="459"/>
        <end position="485"/>
    </location>
</feature>
<evidence type="ECO:0000256" key="4">
    <source>
        <dbReference type="ARBA" id="ARBA00022597"/>
    </source>
</evidence>
<name>A0A9P0EXZ6_BEMTA</name>
<feature type="transmembrane region" description="Helical" evidence="8">
    <location>
        <begin position="171"/>
        <end position="193"/>
    </location>
</feature>
<dbReference type="InterPro" id="IPR050549">
    <property type="entry name" value="MFS_Trehalose_Transporter"/>
</dbReference>
<dbReference type="PANTHER" id="PTHR48021:SF39">
    <property type="entry name" value="MAJOR FACILITATOR SUPERFAMILY (MFS) PROFILE DOMAIN-CONTAINING PROTEIN"/>
    <property type="match status" value="1"/>
</dbReference>
<keyword evidence="3" id="KW-1003">Cell membrane</keyword>
<keyword evidence="6 8" id="KW-1133">Transmembrane helix</keyword>
<evidence type="ECO:0000313" key="10">
    <source>
        <dbReference type="EMBL" id="CAH0381582.1"/>
    </source>
</evidence>
<feature type="transmembrane region" description="Helical" evidence="8">
    <location>
        <begin position="432"/>
        <end position="453"/>
    </location>
</feature>
<feature type="transmembrane region" description="Helical" evidence="8">
    <location>
        <begin position="366"/>
        <end position="386"/>
    </location>
</feature>
<dbReference type="PROSITE" id="PS00217">
    <property type="entry name" value="SUGAR_TRANSPORT_2"/>
    <property type="match status" value="1"/>
</dbReference>
<dbReference type="Gene3D" id="1.20.1250.20">
    <property type="entry name" value="MFS general substrate transporter like domains"/>
    <property type="match status" value="1"/>
</dbReference>
<dbReference type="FunFam" id="1.20.1250.20:FF:000218">
    <property type="entry name" value="facilitated trehalose transporter Tret1"/>
    <property type="match status" value="1"/>
</dbReference>
<keyword evidence="11" id="KW-1185">Reference proteome</keyword>
<dbReference type="InterPro" id="IPR005828">
    <property type="entry name" value="MFS_sugar_transport-like"/>
</dbReference>
<evidence type="ECO:0000256" key="7">
    <source>
        <dbReference type="ARBA" id="ARBA00023136"/>
    </source>
</evidence>